<protein>
    <submittedName>
        <fullName evidence="7">TRAM LAG1 CLN8 homology domain-containing</fullName>
    </submittedName>
</protein>
<dbReference type="Pfam" id="PF03798">
    <property type="entry name" value="TRAM_LAG1_CLN8"/>
    <property type="match status" value="1"/>
</dbReference>
<dbReference type="Proteomes" id="UP001296104">
    <property type="component" value="Unassembled WGS sequence"/>
</dbReference>
<evidence type="ECO:0000256" key="1">
    <source>
        <dbReference type="ARBA" id="ARBA00004141"/>
    </source>
</evidence>
<keyword evidence="3 5" id="KW-1133">Transmembrane helix</keyword>
<name>A0AAI8Z1E5_9PEZI</name>
<dbReference type="GO" id="GO:0055088">
    <property type="term" value="P:lipid homeostasis"/>
    <property type="evidence" value="ECO:0007669"/>
    <property type="project" value="TreeGrafter"/>
</dbReference>
<evidence type="ECO:0000256" key="4">
    <source>
        <dbReference type="ARBA" id="ARBA00023136"/>
    </source>
</evidence>
<gene>
    <name evidence="7" type="ORF">LECACI_7A005864</name>
</gene>
<dbReference type="PANTHER" id="PTHR13439">
    <property type="entry name" value="CT120 PROTEIN"/>
    <property type="match status" value="1"/>
</dbReference>
<keyword evidence="2 5" id="KW-0812">Transmembrane</keyword>
<evidence type="ECO:0000259" key="6">
    <source>
        <dbReference type="Pfam" id="PF03798"/>
    </source>
</evidence>
<feature type="transmembrane region" description="Helical" evidence="5">
    <location>
        <begin position="193"/>
        <end position="216"/>
    </location>
</feature>
<dbReference type="PANTHER" id="PTHR13439:SF66">
    <property type="entry name" value="BCDNA.GH12326"/>
    <property type="match status" value="1"/>
</dbReference>
<dbReference type="GO" id="GO:0016020">
    <property type="term" value="C:membrane"/>
    <property type="evidence" value="ECO:0007669"/>
    <property type="project" value="UniProtKB-SubCell"/>
</dbReference>
<keyword evidence="4 5" id="KW-0472">Membrane</keyword>
<evidence type="ECO:0000256" key="3">
    <source>
        <dbReference type="ARBA" id="ARBA00022989"/>
    </source>
</evidence>
<evidence type="ECO:0000256" key="2">
    <source>
        <dbReference type="ARBA" id="ARBA00022692"/>
    </source>
</evidence>
<accession>A0AAI8Z1E5</accession>
<feature type="domain" description="TLC" evidence="6">
    <location>
        <begin position="39"/>
        <end position="256"/>
    </location>
</feature>
<proteinExistence type="predicted"/>
<dbReference type="InterPro" id="IPR050846">
    <property type="entry name" value="TLCD"/>
</dbReference>
<dbReference type="GO" id="GO:0005783">
    <property type="term" value="C:endoplasmic reticulum"/>
    <property type="evidence" value="ECO:0007669"/>
    <property type="project" value="TreeGrafter"/>
</dbReference>
<sequence length="270" mass="29970">MDPRPVSIVSLATAAYSALLAGAHWASIASPDTETNLKGISDVHSLISSTAALYALSKRWPHDVQPKKHSASYLDDSNNPLIVGKSDLGNAITSWETGYLLFDTAVKLLSHWQTVRAEQRVSLQRMPLAVLRREPLILFHHFALLGGLAFLQVYIAKGRERGVWIIVAFILMNASTPVMHWRWRQRQRTGRTTLTADVLLALVFGASRLGLVGWVLKQYADYHGIGAWDAFQRQRGVCRTGTAVLFGMNAVWEAALLKRIAGRIISSWNS</sequence>
<dbReference type="AlphaFoldDB" id="A0AAI8Z1E5"/>
<evidence type="ECO:0000313" key="7">
    <source>
        <dbReference type="EMBL" id="CAK4030706.1"/>
    </source>
</evidence>
<evidence type="ECO:0000313" key="8">
    <source>
        <dbReference type="Proteomes" id="UP001296104"/>
    </source>
</evidence>
<evidence type="ECO:0000256" key="5">
    <source>
        <dbReference type="SAM" id="Phobius"/>
    </source>
</evidence>
<comment type="caution">
    <text evidence="7">The sequence shown here is derived from an EMBL/GenBank/DDBJ whole genome shotgun (WGS) entry which is preliminary data.</text>
</comment>
<organism evidence="7 8">
    <name type="scientific">Lecanosticta acicola</name>
    <dbReference type="NCBI Taxonomy" id="111012"/>
    <lineage>
        <taxon>Eukaryota</taxon>
        <taxon>Fungi</taxon>
        <taxon>Dikarya</taxon>
        <taxon>Ascomycota</taxon>
        <taxon>Pezizomycotina</taxon>
        <taxon>Dothideomycetes</taxon>
        <taxon>Dothideomycetidae</taxon>
        <taxon>Mycosphaerellales</taxon>
        <taxon>Mycosphaerellaceae</taxon>
        <taxon>Lecanosticta</taxon>
    </lineage>
</organism>
<feature type="transmembrane region" description="Helical" evidence="5">
    <location>
        <begin position="136"/>
        <end position="156"/>
    </location>
</feature>
<dbReference type="EMBL" id="CAVMBE010000039">
    <property type="protein sequence ID" value="CAK4030706.1"/>
    <property type="molecule type" value="Genomic_DNA"/>
</dbReference>
<keyword evidence="8" id="KW-1185">Reference proteome</keyword>
<reference evidence="7" key="1">
    <citation type="submission" date="2023-11" db="EMBL/GenBank/DDBJ databases">
        <authorList>
            <person name="Alioto T."/>
            <person name="Alioto T."/>
            <person name="Gomez Garrido J."/>
        </authorList>
    </citation>
    <scope>NUCLEOTIDE SEQUENCE</scope>
</reference>
<feature type="transmembrane region" description="Helical" evidence="5">
    <location>
        <begin position="162"/>
        <end position="181"/>
    </location>
</feature>
<comment type="subcellular location">
    <subcellularLocation>
        <location evidence="1">Membrane</location>
        <topology evidence="1">Multi-pass membrane protein</topology>
    </subcellularLocation>
</comment>
<dbReference type="InterPro" id="IPR006634">
    <property type="entry name" value="TLC-dom"/>
</dbReference>